<organism evidence="11 12">
    <name type="scientific">Maudiozyma saulgeensis</name>
    <dbReference type="NCBI Taxonomy" id="1789683"/>
    <lineage>
        <taxon>Eukaryota</taxon>
        <taxon>Fungi</taxon>
        <taxon>Dikarya</taxon>
        <taxon>Ascomycota</taxon>
        <taxon>Saccharomycotina</taxon>
        <taxon>Saccharomycetes</taxon>
        <taxon>Saccharomycetales</taxon>
        <taxon>Saccharomycetaceae</taxon>
        <taxon>Maudiozyma</taxon>
    </lineage>
</organism>
<dbReference type="PROSITE" id="PS50297">
    <property type="entry name" value="ANK_REP_REGION"/>
    <property type="match status" value="1"/>
</dbReference>
<dbReference type="Gene3D" id="2.30.29.30">
    <property type="entry name" value="Pleckstrin-homology domain (PH domain)/Phosphotyrosine-binding domain (PTB)"/>
    <property type="match status" value="1"/>
</dbReference>
<dbReference type="GO" id="GO:0005829">
    <property type="term" value="C:cytosol"/>
    <property type="evidence" value="ECO:0007669"/>
    <property type="project" value="TreeGrafter"/>
</dbReference>
<evidence type="ECO:0000256" key="9">
    <source>
        <dbReference type="SAM" id="MobiDB-lite"/>
    </source>
</evidence>
<feature type="repeat" description="ANK" evidence="6">
    <location>
        <begin position="218"/>
        <end position="250"/>
    </location>
</feature>
<dbReference type="InterPro" id="IPR011993">
    <property type="entry name" value="PH-like_dom_sf"/>
</dbReference>
<reference evidence="11 12" key="1">
    <citation type="submission" date="2017-04" db="EMBL/GenBank/DDBJ databases">
        <authorList>
            <person name="Afonso C.L."/>
            <person name="Miller P.J."/>
            <person name="Scott M.A."/>
            <person name="Spackman E."/>
            <person name="Goraichik I."/>
            <person name="Dimitrov K.M."/>
            <person name="Suarez D.L."/>
            <person name="Swayne D.E."/>
        </authorList>
    </citation>
    <scope>NUCLEOTIDE SEQUENCE [LARGE SCALE GENOMIC DNA]</scope>
</reference>
<evidence type="ECO:0000313" key="12">
    <source>
        <dbReference type="Proteomes" id="UP000196158"/>
    </source>
</evidence>
<accession>A0A1X7R3W0</accession>
<dbReference type="Gene3D" id="2.40.160.120">
    <property type="match status" value="1"/>
</dbReference>
<keyword evidence="6" id="KW-0040">ANK repeat</keyword>
<dbReference type="GO" id="GO:0030011">
    <property type="term" value="P:maintenance of cell polarity"/>
    <property type="evidence" value="ECO:0007669"/>
    <property type="project" value="TreeGrafter"/>
</dbReference>
<evidence type="ECO:0000256" key="6">
    <source>
        <dbReference type="PROSITE-ProRule" id="PRU00023"/>
    </source>
</evidence>
<feature type="compositionally biased region" description="Low complexity" evidence="9">
    <location>
        <begin position="560"/>
        <end position="574"/>
    </location>
</feature>
<dbReference type="Pfam" id="PF01237">
    <property type="entry name" value="Oxysterol_BP"/>
    <property type="match status" value="1"/>
</dbReference>
<dbReference type="InterPro" id="IPR037239">
    <property type="entry name" value="OSBP_sf"/>
</dbReference>
<dbReference type="GO" id="GO:0006897">
    <property type="term" value="P:endocytosis"/>
    <property type="evidence" value="ECO:0007669"/>
    <property type="project" value="UniProtKB-ARBA"/>
</dbReference>
<keyword evidence="2" id="KW-0813">Transport</keyword>
<sequence>MPNKTASVDNQHPAQDTHVKLRGDTIAINSDSKTPVLKLKLLEVLTNGEFHSLETFVQEQQGNDTFKELLPLLLNAAVQVSQLPLIQDIVSKWVNNPTAPFPLNINEKDEDGNTPLHLAAAQSRSDVIELLLDQPTINECAVNNAQLLPFEMCKNVNIAQMMQIKRANYISTIQKQAFEAAKANDFKTLDTLYKNHRNSEFLRTKFMTKTHIEGANDDGDNLLHYYIEKKNVKMCNWLLDHGADPTTKNNKGQTPIDLLSEIIKKIPQQGQPNAVNSGLVALNEKLTNEKLILAAANKLNEPPTYKGFLKKFTNFAQGYKLRWFVLSADGKLSYYKDQASSSKSHARGSLNLKSCYLHLDSTEKLKFELIGGHGNTTKWQLKGNHPVETNNWVWAIQGAIRYARDKEMLNKNNKSSNVSPAFVMNRNATQTTFTSNATTNSKSTPMPLTHGYTDSQLKESTKVLSHTSANHKFSTANSIHSADIELSDNLTKSGKDYVNKMIETRLESTSPTEQLSPKPQSLDPMKNKVTMMDGIPTNMDTVVNDTVSASSKKSGHGSVKHTSTNNTTYSSSKKYYTDGEDDSEDNQDEDGIAVKFEKDEEYLKIEYGPYIEKLNVFQKTVGFELDSIDEILSSKDFLEQKNPETVVVVRRSLKKVYQLINQMNRLTSQRDERLISMLTKQSDENNVWIQSVRDLEVELGQKSERLASLDKERKSLKKTLHKKLIESSELDSQTPESESSSFLAANSAANRRSSIIKAAGITNAGDDSTDTLAQIAKFISATRQEDENTDDDEFYDAEELMNEIDQSAAEETTKTSESISASKNQEETLNDETVSTTINEPMDIPKLATPSSIPDIPNIAINGAEVTEANTNDKMKDLKEVKKTESSAAKLARTVSLAVSDIAKTTSQQERANNISSEKTYKGYEDGIRKRLKLDEDDRPKISLWAVLKSMVGKDMTRMTLPVSFNEPTSLLQRVAEDLEYSELLDQAASFEDSTLRCLYTAIFTASCYASTTKRVAKPFNPLLGETYEYARPDKHFRFFTEQVSHHPPISATWTESPKWDFWGESHVETKFNGRSFGVQHLGLWHIKIRPDCDGPEDFYTYKKPDNTVIGILVGNPQVDNHGEVRITNHVTGDTCVLNFKARGWRSSGAFEVTGEVFNKKKEKVWVLGGHWNDSIYAKKVTKGKNGANLTLEKTKTNSSRVTNGPNYEGNKFLVWKVAPRPDAPFHLTPFAITLNAPQPKLVPWLAPTDTRLRPDQRAMEDGEYDRAAEEKHRLEEKQRAVRKERETKNETYSPKWFTKDTHPITKRMYWKSTGKYWDTRKDKNLKDVSYDIF</sequence>
<dbReference type="GO" id="GO:0120015">
    <property type="term" value="F:sterol transfer activity"/>
    <property type="evidence" value="ECO:0007669"/>
    <property type="project" value="UniProtKB-ARBA"/>
</dbReference>
<keyword evidence="3" id="KW-0597">Phosphoprotein</keyword>
<dbReference type="OrthoDB" id="1854502at2759"/>
<dbReference type="GO" id="GO:0005635">
    <property type="term" value="C:nuclear envelope"/>
    <property type="evidence" value="ECO:0007669"/>
    <property type="project" value="TreeGrafter"/>
</dbReference>
<dbReference type="GO" id="GO:0005886">
    <property type="term" value="C:plasma membrane"/>
    <property type="evidence" value="ECO:0007669"/>
    <property type="project" value="TreeGrafter"/>
</dbReference>
<dbReference type="Gene3D" id="3.30.70.3490">
    <property type="match status" value="1"/>
</dbReference>
<protein>
    <submittedName>
        <fullName evidence="11">Similar to Saccharomyces cerevisiae YAR042W SWH1 Protein similar to mammalian oxysterol-binding protein</fullName>
    </submittedName>
</protein>
<dbReference type="GO" id="GO:0006887">
    <property type="term" value="P:exocytosis"/>
    <property type="evidence" value="ECO:0007669"/>
    <property type="project" value="TreeGrafter"/>
</dbReference>
<dbReference type="InterPro" id="IPR002110">
    <property type="entry name" value="Ankyrin_rpt"/>
</dbReference>
<feature type="coiled-coil region" evidence="8">
    <location>
        <begin position="692"/>
        <end position="719"/>
    </location>
</feature>
<dbReference type="STRING" id="1789683.A0A1X7R3W0"/>
<keyword evidence="4" id="KW-0445">Lipid transport</keyword>
<dbReference type="Gene3D" id="1.25.40.20">
    <property type="entry name" value="Ankyrin repeat-containing domain"/>
    <property type="match status" value="2"/>
</dbReference>
<comment type="similarity">
    <text evidence="1 7">Belongs to the OSBP family.</text>
</comment>
<feature type="region of interest" description="Disordered" evidence="9">
    <location>
        <begin position="505"/>
        <end position="526"/>
    </location>
</feature>
<dbReference type="SUPFAM" id="SSF50729">
    <property type="entry name" value="PH domain-like"/>
    <property type="match status" value="1"/>
</dbReference>
<dbReference type="InterPro" id="IPR036770">
    <property type="entry name" value="Ankyrin_rpt-contain_sf"/>
</dbReference>
<feature type="region of interest" description="Disordered" evidence="9">
    <location>
        <begin position="547"/>
        <end position="589"/>
    </location>
</feature>
<feature type="compositionally biased region" description="Polar residues" evidence="9">
    <location>
        <begin position="507"/>
        <end position="519"/>
    </location>
</feature>
<dbReference type="PROSITE" id="PS50088">
    <property type="entry name" value="ANK_REPEAT"/>
    <property type="match status" value="2"/>
</dbReference>
<evidence type="ECO:0000256" key="1">
    <source>
        <dbReference type="ARBA" id="ARBA00008842"/>
    </source>
</evidence>
<dbReference type="PROSITE" id="PS50003">
    <property type="entry name" value="PH_DOMAIN"/>
    <property type="match status" value="1"/>
</dbReference>
<feature type="compositionally biased region" description="Acidic residues" evidence="9">
    <location>
        <begin position="578"/>
        <end position="589"/>
    </location>
</feature>
<dbReference type="EMBL" id="FXLY01000005">
    <property type="protein sequence ID" value="SMN20261.1"/>
    <property type="molecule type" value="Genomic_DNA"/>
</dbReference>
<evidence type="ECO:0000313" key="11">
    <source>
        <dbReference type="EMBL" id="SMN20261.1"/>
    </source>
</evidence>
<keyword evidence="5" id="KW-0446">Lipid-binding</keyword>
<dbReference type="InterPro" id="IPR001849">
    <property type="entry name" value="PH_domain"/>
</dbReference>
<evidence type="ECO:0000256" key="8">
    <source>
        <dbReference type="SAM" id="Coils"/>
    </source>
</evidence>
<dbReference type="FunFam" id="2.40.160.120:FF:000001">
    <property type="entry name" value="Oxysterol-binding protein"/>
    <property type="match status" value="1"/>
</dbReference>
<gene>
    <name evidence="11" type="ORF">KASA_0N02090G</name>
</gene>
<evidence type="ECO:0000256" key="4">
    <source>
        <dbReference type="ARBA" id="ARBA00023055"/>
    </source>
</evidence>
<dbReference type="PANTHER" id="PTHR10972">
    <property type="entry name" value="OXYSTEROL-BINDING PROTEIN-RELATED"/>
    <property type="match status" value="1"/>
</dbReference>
<dbReference type="PRINTS" id="PR01415">
    <property type="entry name" value="ANKYRIN"/>
</dbReference>
<evidence type="ECO:0000259" key="10">
    <source>
        <dbReference type="PROSITE" id="PS50003"/>
    </source>
</evidence>
<dbReference type="InterPro" id="IPR000648">
    <property type="entry name" value="Oxysterol-bd"/>
</dbReference>
<feature type="repeat" description="ANK" evidence="6">
    <location>
        <begin position="111"/>
        <end position="133"/>
    </location>
</feature>
<dbReference type="Proteomes" id="UP000196158">
    <property type="component" value="Unassembled WGS sequence"/>
</dbReference>
<feature type="region of interest" description="Disordered" evidence="9">
    <location>
        <begin position="1256"/>
        <end position="1289"/>
    </location>
</feature>
<dbReference type="GO" id="GO:0034727">
    <property type="term" value="P:piecemeal microautophagy of the nucleus"/>
    <property type="evidence" value="ECO:0007669"/>
    <property type="project" value="TreeGrafter"/>
</dbReference>
<proteinExistence type="inferred from homology"/>
<dbReference type="PROSITE" id="PS01013">
    <property type="entry name" value="OSBP"/>
    <property type="match status" value="1"/>
</dbReference>
<feature type="region of interest" description="Disordered" evidence="9">
    <location>
        <begin position="807"/>
        <end position="851"/>
    </location>
</feature>
<dbReference type="SMART" id="SM00233">
    <property type="entry name" value="PH"/>
    <property type="match status" value="1"/>
</dbReference>
<dbReference type="Pfam" id="PF00169">
    <property type="entry name" value="PH"/>
    <property type="match status" value="1"/>
</dbReference>
<evidence type="ECO:0000256" key="7">
    <source>
        <dbReference type="RuleBase" id="RU003844"/>
    </source>
</evidence>
<dbReference type="SMART" id="SM00248">
    <property type="entry name" value="ANK"/>
    <property type="match status" value="2"/>
</dbReference>
<name>A0A1X7R3W0_9SACH</name>
<evidence type="ECO:0000256" key="2">
    <source>
        <dbReference type="ARBA" id="ARBA00022448"/>
    </source>
</evidence>
<keyword evidence="12" id="KW-1185">Reference proteome</keyword>
<dbReference type="SUPFAM" id="SSF144000">
    <property type="entry name" value="Oxysterol-binding protein-like"/>
    <property type="match status" value="1"/>
</dbReference>
<dbReference type="GO" id="GO:0032934">
    <property type="term" value="F:sterol binding"/>
    <property type="evidence" value="ECO:0007669"/>
    <property type="project" value="TreeGrafter"/>
</dbReference>
<dbReference type="Pfam" id="PF00023">
    <property type="entry name" value="Ank"/>
    <property type="match status" value="2"/>
</dbReference>
<evidence type="ECO:0000256" key="5">
    <source>
        <dbReference type="ARBA" id="ARBA00023121"/>
    </source>
</evidence>
<dbReference type="PANTHER" id="PTHR10972:SF205">
    <property type="entry name" value="OXYSTEROL-BINDING PROTEIN 1"/>
    <property type="match status" value="1"/>
</dbReference>
<dbReference type="SUPFAM" id="SSF48403">
    <property type="entry name" value="Ankyrin repeat"/>
    <property type="match status" value="1"/>
</dbReference>
<feature type="domain" description="PH" evidence="10">
    <location>
        <begin position="302"/>
        <end position="401"/>
    </location>
</feature>
<dbReference type="GO" id="GO:0097038">
    <property type="term" value="C:perinuclear endoplasmic reticulum"/>
    <property type="evidence" value="ECO:0007669"/>
    <property type="project" value="TreeGrafter"/>
</dbReference>
<evidence type="ECO:0000256" key="3">
    <source>
        <dbReference type="ARBA" id="ARBA00022553"/>
    </source>
</evidence>
<keyword evidence="8" id="KW-0175">Coiled coil</keyword>
<dbReference type="InterPro" id="IPR018494">
    <property type="entry name" value="Oxysterol-bd_CS"/>
</dbReference>